<dbReference type="Pfam" id="PF12833">
    <property type="entry name" value="HTH_18"/>
    <property type="match status" value="1"/>
</dbReference>
<dbReference type="SUPFAM" id="SSF46689">
    <property type="entry name" value="Homeodomain-like"/>
    <property type="match status" value="1"/>
</dbReference>
<sequence>MEQIHDTFAIEIAEYSEWRERNRKNNFFELVYVLDGEGQHSANYIKHKYSKNGIFLLPAARCHMYIIEKKTQFLFLRFTGSYFIPGTNDTVDYSNWFNRLNFIMGNHDYLSGELIDDPDDKKQLKRLLDVILYEYEHKGICSAFVIQNTLVSVLAIISRNIQAKALGGRIFTDKKFVELLNFISFNILDTEKLSVSYLSRKFHISENYFSEYFKRNAAEKFQDFILNSKLRIAGSRAKFTDAPFQEIAMELGFTDSSHLNRMMKKYTGKGMRETRKEIQG</sequence>
<keyword evidence="1" id="KW-0805">Transcription regulation</keyword>
<evidence type="ECO:0000259" key="4">
    <source>
        <dbReference type="PROSITE" id="PS01124"/>
    </source>
</evidence>
<keyword evidence="6" id="KW-1185">Reference proteome</keyword>
<dbReference type="AlphaFoldDB" id="A0A1M5DCE5"/>
<dbReference type="Proteomes" id="UP000184287">
    <property type="component" value="Unassembled WGS sequence"/>
</dbReference>
<protein>
    <submittedName>
        <fullName evidence="5">AraC-type DNA-binding protein</fullName>
    </submittedName>
</protein>
<keyword evidence="2 5" id="KW-0238">DNA-binding</keyword>
<evidence type="ECO:0000256" key="2">
    <source>
        <dbReference type="ARBA" id="ARBA00023125"/>
    </source>
</evidence>
<dbReference type="Gene3D" id="1.10.10.60">
    <property type="entry name" value="Homeodomain-like"/>
    <property type="match status" value="2"/>
</dbReference>
<dbReference type="PROSITE" id="PS01124">
    <property type="entry name" value="HTH_ARAC_FAMILY_2"/>
    <property type="match status" value="1"/>
</dbReference>
<reference evidence="6" key="1">
    <citation type="submission" date="2016-11" db="EMBL/GenBank/DDBJ databases">
        <authorList>
            <person name="Varghese N."/>
            <person name="Submissions S."/>
        </authorList>
    </citation>
    <scope>NUCLEOTIDE SEQUENCE [LARGE SCALE GENOMIC DNA]</scope>
    <source>
        <strain evidence="6">DSM 16990</strain>
    </source>
</reference>
<gene>
    <name evidence="5" type="ORF">SAMN04488522_103167</name>
</gene>
<evidence type="ECO:0000313" key="5">
    <source>
        <dbReference type="EMBL" id="SHF64514.1"/>
    </source>
</evidence>
<dbReference type="InterPro" id="IPR037923">
    <property type="entry name" value="HTH-like"/>
</dbReference>
<dbReference type="GO" id="GO:0003700">
    <property type="term" value="F:DNA-binding transcription factor activity"/>
    <property type="evidence" value="ECO:0007669"/>
    <property type="project" value="InterPro"/>
</dbReference>
<evidence type="ECO:0000256" key="3">
    <source>
        <dbReference type="ARBA" id="ARBA00023163"/>
    </source>
</evidence>
<evidence type="ECO:0000313" key="6">
    <source>
        <dbReference type="Proteomes" id="UP000184287"/>
    </source>
</evidence>
<dbReference type="InterPro" id="IPR009057">
    <property type="entry name" value="Homeodomain-like_sf"/>
</dbReference>
<dbReference type="SMART" id="SM00342">
    <property type="entry name" value="HTH_ARAC"/>
    <property type="match status" value="1"/>
</dbReference>
<organism evidence="5 6">
    <name type="scientific">Pedobacter caeni</name>
    <dbReference type="NCBI Taxonomy" id="288992"/>
    <lineage>
        <taxon>Bacteria</taxon>
        <taxon>Pseudomonadati</taxon>
        <taxon>Bacteroidota</taxon>
        <taxon>Sphingobacteriia</taxon>
        <taxon>Sphingobacteriales</taxon>
        <taxon>Sphingobacteriaceae</taxon>
        <taxon>Pedobacter</taxon>
    </lineage>
</organism>
<accession>A0A1M5DCE5</accession>
<dbReference type="SUPFAM" id="SSF51215">
    <property type="entry name" value="Regulatory protein AraC"/>
    <property type="match status" value="1"/>
</dbReference>
<keyword evidence="3" id="KW-0804">Transcription</keyword>
<dbReference type="InterPro" id="IPR018060">
    <property type="entry name" value="HTH_AraC"/>
</dbReference>
<dbReference type="PANTHER" id="PTHR43280:SF28">
    <property type="entry name" value="HTH-TYPE TRANSCRIPTIONAL ACTIVATOR RHAS"/>
    <property type="match status" value="1"/>
</dbReference>
<dbReference type="GO" id="GO:0043565">
    <property type="term" value="F:sequence-specific DNA binding"/>
    <property type="evidence" value="ECO:0007669"/>
    <property type="project" value="InterPro"/>
</dbReference>
<dbReference type="OrthoDB" id="636258at2"/>
<dbReference type="STRING" id="288992.SAMN04488522_103167"/>
<evidence type="ECO:0000256" key="1">
    <source>
        <dbReference type="ARBA" id="ARBA00023015"/>
    </source>
</evidence>
<dbReference type="PANTHER" id="PTHR43280">
    <property type="entry name" value="ARAC-FAMILY TRANSCRIPTIONAL REGULATOR"/>
    <property type="match status" value="1"/>
</dbReference>
<dbReference type="EMBL" id="FQUQ01000003">
    <property type="protein sequence ID" value="SHF64514.1"/>
    <property type="molecule type" value="Genomic_DNA"/>
</dbReference>
<dbReference type="RefSeq" id="WP_073231994.1">
    <property type="nucleotide sequence ID" value="NZ_FQUQ01000003.1"/>
</dbReference>
<name>A0A1M5DCE5_9SPHI</name>
<feature type="domain" description="HTH araC/xylS-type" evidence="4">
    <location>
        <begin position="177"/>
        <end position="277"/>
    </location>
</feature>
<proteinExistence type="predicted"/>